<evidence type="ECO:0000313" key="1">
    <source>
        <dbReference type="EMBL" id="RLN09284.1"/>
    </source>
</evidence>
<protein>
    <submittedName>
        <fullName evidence="1">Uncharacterized protein</fullName>
    </submittedName>
</protein>
<sequence>MSGYSGLLGLEYPEILSRVYEYELTKALPPKPVPPVLQIRCHRIWQSSDPSKGI</sequence>
<dbReference type="Proteomes" id="UP000275267">
    <property type="component" value="Unassembled WGS sequence"/>
</dbReference>
<proteinExistence type="predicted"/>
<name>A0A3L6RVC8_PANMI</name>
<accession>A0A3L6RVC8</accession>
<organism evidence="1 2">
    <name type="scientific">Panicum miliaceum</name>
    <name type="common">Proso millet</name>
    <name type="synonym">Broomcorn millet</name>
    <dbReference type="NCBI Taxonomy" id="4540"/>
    <lineage>
        <taxon>Eukaryota</taxon>
        <taxon>Viridiplantae</taxon>
        <taxon>Streptophyta</taxon>
        <taxon>Embryophyta</taxon>
        <taxon>Tracheophyta</taxon>
        <taxon>Spermatophyta</taxon>
        <taxon>Magnoliopsida</taxon>
        <taxon>Liliopsida</taxon>
        <taxon>Poales</taxon>
        <taxon>Poaceae</taxon>
        <taxon>PACMAD clade</taxon>
        <taxon>Panicoideae</taxon>
        <taxon>Panicodae</taxon>
        <taxon>Paniceae</taxon>
        <taxon>Panicinae</taxon>
        <taxon>Panicum</taxon>
        <taxon>Panicum sect. Panicum</taxon>
    </lineage>
</organism>
<reference evidence="2" key="1">
    <citation type="journal article" date="2019" name="Nat. Commun.">
        <title>The genome of broomcorn millet.</title>
        <authorList>
            <person name="Zou C."/>
            <person name="Miki D."/>
            <person name="Li D."/>
            <person name="Tang Q."/>
            <person name="Xiao L."/>
            <person name="Rajput S."/>
            <person name="Deng P."/>
            <person name="Jia W."/>
            <person name="Huang R."/>
            <person name="Zhang M."/>
            <person name="Sun Y."/>
            <person name="Hu J."/>
            <person name="Fu X."/>
            <person name="Schnable P.S."/>
            <person name="Li F."/>
            <person name="Zhang H."/>
            <person name="Feng B."/>
            <person name="Zhu X."/>
            <person name="Liu R."/>
            <person name="Schnable J.C."/>
            <person name="Zhu J.-K."/>
            <person name="Zhang H."/>
        </authorList>
    </citation>
    <scope>NUCLEOTIDE SEQUENCE [LARGE SCALE GENOMIC DNA]</scope>
</reference>
<dbReference type="AlphaFoldDB" id="A0A3L6RVC8"/>
<dbReference type="EMBL" id="PQIB02000007">
    <property type="protein sequence ID" value="RLN09284.1"/>
    <property type="molecule type" value="Genomic_DNA"/>
</dbReference>
<keyword evidence="2" id="KW-1185">Reference proteome</keyword>
<evidence type="ECO:0000313" key="2">
    <source>
        <dbReference type="Proteomes" id="UP000275267"/>
    </source>
</evidence>
<gene>
    <name evidence="1" type="ORF">C2845_PM11G03130</name>
</gene>
<comment type="caution">
    <text evidence="1">The sequence shown here is derived from an EMBL/GenBank/DDBJ whole genome shotgun (WGS) entry which is preliminary data.</text>
</comment>